<organism evidence="1 2">
    <name type="scientific">Streptomyces coffeae</name>
    <dbReference type="NCBI Taxonomy" id="621382"/>
    <lineage>
        <taxon>Bacteria</taxon>
        <taxon>Bacillati</taxon>
        <taxon>Actinomycetota</taxon>
        <taxon>Actinomycetes</taxon>
        <taxon>Kitasatosporales</taxon>
        <taxon>Streptomycetaceae</taxon>
        <taxon>Streptomyces</taxon>
    </lineage>
</organism>
<dbReference type="InterPro" id="IPR009057">
    <property type="entry name" value="Homeodomain-like_sf"/>
</dbReference>
<dbReference type="EMBL" id="JAERRF010000245">
    <property type="protein sequence ID" value="MBL1103000.1"/>
    <property type="molecule type" value="Genomic_DNA"/>
</dbReference>
<keyword evidence="2" id="KW-1185">Reference proteome</keyword>
<gene>
    <name evidence="1" type="ORF">JK363_41850</name>
</gene>
<dbReference type="Proteomes" id="UP000634229">
    <property type="component" value="Unassembled WGS sequence"/>
</dbReference>
<comment type="caution">
    <text evidence="1">The sequence shown here is derived from an EMBL/GenBank/DDBJ whole genome shotgun (WGS) entry which is preliminary data.</text>
</comment>
<proteinExistence type="predicted"/>
<feature type="non-terminal residue" evidence="1">
    <location>
        <position position="45"/>
    </location>
</feature>
<dbReference type="SUPFAM" id="SSF46689">
    <property type="entry name" value="Homeodomain-like"/>
    <property type="match status" value="1"/>
</dbReference>
<accession>A0ABS1NT52</accession>
<name>A0ABS1NT52_9ACTN</name>
<evidence type="ECO:0000313" key="1">
    <source>
        <dbReference type="EMBL" id="MBL1103000.1"/>
    </source>
</evidence>
<sequence length="45" mass="5141">MIHRNAPLTPTGRLRLAQCVVEDGWPLRRAAERFQVSHTTAARWA</sequence>
<protein>
    <submittedName>
        <fullName evidence="1">IS481 family transposase</fullName>
    </submittedName>
</protein>
<reference evidence="1 2" key="1">
    <citation type="submission" date="2021-01" db="EMBL/GenBank/DDBJ databases">
        <title>WGS of actinomycetes isolated from Thailand.</title>
        <authorList>
            <person name="Thawai C."/>
        </authorList>
    </citation>
    <scope>NUCLEOTIDE SEQUENCE [LARGE SCALE GENOMIC DNA]</scope>
    <source>
        <strain evidence="1 2">CA1R205</strain>
    </source>
</reference>
<evidence type="ECO:0000313" key="2">
    <source>
        <dbReference type="Proteomes" id="UP000634229"/>
    </source>
</evidence>